<dbReference type="EMBL" id="KF846553">
    <property type="protein sequence ID" value="AHZ34055.1"/>
    <property type="molecule type" value="Genomic_DNA"/>
</dbReference>
<proteinExistence type="inferred from homology"/>
<evidence type="ECO:0000256" key="2">
    <source>
        <dbReference type="ARBA" id="ARBA00023239"/>
    </source>
</evidence>
<dbReference type="GO" id="GO:0017006">
    <property type="term" value="P:protein-tetrapyrrole linkage"/>
    <property type="evidence" value="ECO:0007669"/>
    <property type="project" value="UniProtKB-UniRule"/>
</dbReference>
<evidence type="ECO:0000313" key="4">
    <source>
        <dbReference type="EMBL" id="AHZ34055.1"/>
    </source>
</evidence>
<name>A0A024CGW8_9SYNE</name>
<organism evidence="4">
    <name type="scientific">uncultured Synechococcus sp</name>
    <dbReference type="NCBI Taxonomy" id="154535"/>
    <lineage>
        <taxon>Bacteria</taxon>
        <taxon>Bacillati</taxon>
        <taxon>Cyanobacteriota</taxon>
        <taxon>Cyanophyceae</taxon>
        <taxon>Synechococcales</taxon>
        <taxon>Synechococcaceae</taxon>
        <taxon>Synechococcus</taxon>
        <taxon>environmental samples</taxon>
    </lineage>
</organism>
<dbReference type="Pfam" id="PF06206">
    <property type="entry name" value="CpeT"/>
    <property type="match status" value="1"/>
</dbReference>
<gene>
    <name evidence="4" type="primary">cpeT</name>
    <name evidence="3" type="synonym">cpcT</name>
</gene>
<accession>A0A024CGW8</accession>
<keyword evidence="2 3" id="KW-0456">Lyase</keyword>
<dbReference type="PANTHER" id="PTHR35137:SF1">
    <property type="entry name" value="CHROMOPHORE LYASE CRL, CHLOROPLASTIC"/>
    <property type="match status" value="1"/>
</dbReference>
<protein>
    <recommendedName>
        <fullName evidence="3">Chromophore lyase CpcT/CpeT</fullName>
        <ecNumber evidence="3">4.-.-.-</ecNumber>
    </recommendedName>
</protein>
<evidence type="ECO:0000256" key="3">
    <source>
        <dbReference type="HAMAP-Rule" id="MF_01460"/>
    </source>
</evidence>
<comment type="function">
    <text evidence="3">Covalently attaches a chromophore to Cys residue(s) of phycobiliproteins.</text>
</comment>
<dbReference type="AlphaFoldDB" id="A0A024CGW8"/>
<dbReference type="PANTHER" id="PTHR35137">
    <property type="entry name" value="CHROMOPHORE LYASE CRL, CHLOROPLASTIC"/>
    <property type="match status" value="1"/>
</dbReference>
<dbReference type="CDD" id="cd16338">
    <property type="entry name" value="CpcT"/>
    <property type="match status" value="1"/>
</dbReference>
<evidence type="ECO:0000256" key="1">
    <source>
        <dbReference type="ARBA" id="ARBA00008206"/>
    </source>
</evidence>
<reference evidence="4" key="1">
    <citation type="journal article" date="2014" name="FEMS Microbiol. Ecol.">
        <title>Development of a targeted metagenomic approach to study a genomic region involved in light harvesting in marine Synechococcus.</title>
        <authorList>
            <person name="Humily F."/>
            <person name="Farrant G.K."/>
            <person name="Marie D."/>
            <person name="Perennou M."/>
            <person name="Mazard S."/>
            <person name="Labadie K."/>
            <person name="Aury J.-M."/>
            <person name="Wincker P."/>
            <person name="Nicolas Segui A."/>
            <person name="Scanlan D.J."/>
            <person name="Garczarek L."/>
        </authorList>
    </citation>
    <scope>NUCLEOTIDE SEQUENCE</scope>
</reference>
<sequence length="204" mass="23505">MEIEQQLRFARTLAGIYDNYEQAQVNPKDFARINIVFRPLPWEIFEGPGFYSEQFYDYARWNPYRQGIHRLKTKDDTFIVENFDFANKERLAGSGSNPELLESLVTTSLKSRCGCAMHFTEESNGKYIGSVEPGKKCLVPRNGTLTYLVSEVEVDANNWISRDRGFDPATDQPQWGSEHGPLRFKRIESFSELISTSWIGKKES</sequence>
<dbReference type="InterPro" id="IPR010404">
    <property type="entry name" value="CpcT/CpeT"/>
</dbReference>
<dbReference type="Gene3D" id="2.40.128.590">
    <property type="entry name" value="CpcT/CpeT domain"/>
    <property type="match status" value="1"/>
</dbReference>
<dbReference type="GO" id="GO:0016829">
    <property type="term" value="F:lyase activity"/>
    <property type="evidence" value="ECO:0007669"/>
    <property type="project" value="UniProtKB-KW"/>
</dbReference>
<dbReference type="InterPro" id="IPR038672">
    <property type="entry name" value="CpcT/CpeT_sf"/>
</dbReference>
<dbReference type="HAMAP" id="MF_01460">
    <property type="entry name" value="Chrphore_lyase_CpxT"/>
    <property type="match status" value="1"/>
</dbReference>
<comment type="similarity">
    <text evidence="1 3">Belongs to the CpcT/CpeT biliprotein lyase family.</text>
</comment>
<dbReference type="EC" id="4.-.-.-" evidence="3"/>